<dbReference type="EMBL" id="RQVQ01000029">
    <property type="protein sequence ID" value="RRJ89329.1"/>
    <property type="molecule type" value="Genomic_DNA"/>
</dbReference>
<name>A0A3P3W6T7_9FLAO</name>
<evidence type="ECO:0000256" key="2">
    <source>
        <dbReference type="ARBA" id="ARBA00023125"/>
    </source>
</evidence>
<reference evidence="5 6" key="1">
    <citation type="submission" date="2018-11" db="EMBL/GenBank/DDBJ databases">
        <title>Flavobacterium sp. nov., YIM 102701-2 draft genome.</title>
        <authorList>
            <person name="Li G."/>
            <person name="Jiang Y."/>
        </authorList>
    </citation>
    <scope>NUCLEOTIDE SEQUENCE [LARGE SCALE GENOMIC DNA]</scope>
    <source>
        <strain evidence="5 6">YIM 102701-2</strain>
    </source>
</reference>
<dbReference type="PROSITE" id="PS01124">
    <property type="entry name" value="HTH_ARAC_FAMILY_2"/>
    <property type="match status" value="1"/>
</dbReference>
<dbReference type="InterPro" id="IPR009057">
    <property type="entry name" value="Homeodomain-like_sf"/>
</dbReference>
<dbReference type="Pfam" id="PF12833">
    <property type="entry name" value="HTH_18"/>
    <property type="match status" value="1"/>
</dbReference>
<dbReference type="GO" id="GO:0003700">
    <property type="term" value="F:DNA-binding transcription factor activity"/>
    <property type="evidence" value="ECO:0007669"/>
    <property type="project" value="InterPro"/>
</dbReference>
<keyword evidence="1" id="KW-0805">Transcription regulation</keyword>
<dbReference type="PANTHER" id="PTHR43280">
    <property type="entry name" value="ARAC-FAMILY TRANSCRIPTIONAL REGULATOR"/>
    <property type="match status" value="1"/>
</dbReference>
<evidence type="ECO:0000259" key="4">
    <source>
        <dbReference type="PROSITE" id="PS01124"/>
    </source>
</evidence>
<evidence type="ECO:0000313" key="5">
    <source>
        <dbReference type="EMBL" id="RRJ89329.1"/>
    </source>
</evidence>
<keyword evidence="3" id="KW-0804">Transcription</keyword>
<dbReference type="SMART" id="SM00342">
    <property type="entry name" value="HTH_ARAC"/>
    <property type="match status" value="1"/>
</dbReference>
<dbReference type="InterPro" id="IPR018060">
    <property type="entry name" value="HTH_AraC"/>
</dbReference>
<comment type="caution">
    <text evidence="5">The sequence shown here is derived from an EMBL/GenBank/DDBJ whole genome shotgun (WGS) entry which is preliminary data.</text>
</comment>
<dbReference type="Proteomes" id="UP000275719">
    <property type="component" value="Unassembled WGS sequence"/>
</dbReference>
<proteinExistence type="predicted"/>
<dbReference type="GO" id="GO:0043565">
    <property type="term" value="F:sequence-specific DNA binding"/>
    <property type="evidence" value="ECO:0007669"/>
    <property type="project" value="InterPro"/>
</dbReference>
<keyword evidence="2" id="KW-0238">DNA-binding</keyword>
<evidence type="ECO:0000256" key="3">
    <source>
        <dbReference type="ARBA" id="ARBA00023163"/>
    </source>
</evidence>
<dbReference type="OrthoDB" id="2666928at2"/>
<protein>
    <submittedName>
        <fullName evidence="5">AraC family transcriptional regulator</fullName>
    </submittedName>
</protein>
<feature type="domain" description="HTH araC/xylS-type" evidence="4">
    <location>
        <begin position="179"/>
        <end position="281"/>
    </location>
</feature>
<gene>
    <name evidence="5" type="ORF">EG240_11870</name>
</gene>
<dbReference type="AlphaFoldDB" id="A0A3P3W6T7"/>
<dbReference type="Gene3D" id="1.10.10.60">
    <property type="entry name" value="Homeodomain-like"/>
    <property type="match status" value="1"/>
</dbReference>
<keyword evidence="6" id="KW-1185">Reference proteome</keyword>
<organism evidence="5 6">
    <name type="scientific">Paenimyroides tangerinum</name>
    <dbReference type="NCBI Taxonomy" id="2488728"/>
    <lineage>
        <taxon>Bacteria</taxon>
        <taxon>Pseudomonadati</taxon>
        <taxon>Bacteroidota</taxon>
        <taxon>Flavobacteriia</taxon>
        <taxon>Flavobacteriales</taxon>
        <taxon>Flavobacteriaceae</taxon>
        <taxon>Paenimyroides</taxon>
    </lineage>
</organism>
<accession>A0A3P3W6T7</accession>
<dbReference type="PANTHER" id="PTHR43280:SF32">
    <property type="entry name" value="TRANSCRIPTIONAL REGULATORY PROTEIN"/>
    <property type="match status" value="1"/>
</dbReference>
<dbReference type="SUPFAM" id="SSF46689">
    <property type="entry name" value="Homeodomain-like"/>
    <property type="match status" value="1"/>
</dbReference>
<dbReference type="RefSeq" id="WP_125019610.1">
    <property type="nucleotide sequence ID" value="NZ_RQVQ01000029.1"/>
</dbReference>
<sequence>MKAIVIDDFLGFSAGTIINHDSFSRYVMQEKNVYKILRVENGTVKITFNDISVVLKKNQCLFVNNDVSLIISSIEDFQMSYIQFKDTCISKNYDISYLVKNSKLFDGINKFNKISINEKHSLVINHYLDLLFNSQLSERTNFNYLLAQNTLQQILLLSVSIFHSNIPKCNHPKSDSFTEKILRLFNESIVENVKNNRSVKYYCDKIGIDYGVLNKLCLSTYGVSVKNYLDLKCLHQIKYKLETVTLSIKEISNYFNFSDISNFLRFFKRLTKMTATQYREQIFNTSN</sequence>
<evidence type="ECO:0000256" key="1">
    <source>
        <dbReference type="ARBA" id="ARBA00023015"/>
    </source>
</evidence>
<evidence type="ECO:0000313" key="6">
    <source>
        <dbReference type="Proteomes" id="UP000275719"/>
    </source>
</evidence>